<dbReference type="InterPro" id="IPR003439">
    <property type="entry name" value="ABC_transporter-like_ATP-bd"/>
</dbReference>
<evidence type="ECO:0000313" key="8">
    <source>
        <dbReference type="Proteomes" id="UP000223596"/>
    </source>
</evidence>
<feature type="compositionally biased region" description="Acidic residues" evidence="5">
    <location>
        <begin position="314"/>
        <end position="326"/>
    </location>
</feature>
<sequence length="369" mass="41228">MIEIQNLTKRYGQIVAVDNLNFTVEKGEIVGFLGPNGAGKSTTMNIITGYLPSTEGTVKVAGYDIAEQPNEVKRRIGYLPENPPLYTDMTVDEYLNFVSELKKVEKSKRKQQISDIMEMLKITDVRKRLIRNLSKGYKQRVGFAQALIGNPEVLILDEPTVGLDPNQILEVRNVIKELRKDHTIIFSTHIMQEVSAVCERIVIINKGRIVAVDTPENLARAISKSLRLTFKIAGEKSSVIAALQAVDGVRNVEVQDKVEDDVYVYIVDADKGVDVRKPIFFAMADLGYPILETKEDEMGLEEIFRELTTKDVAVNDESEGSGEEVPESSQEGASEEVSTENAEAEENEQEQENGQEQDSAQTEEKEVEE</sequence>
<dbReference type="PANTHER" id="PTHR43335">
    <property type="entry name" value="ABC TRANSPORTER, ATP-BINDING PROTEIN"/>
    <property type="match status" value="1"/>
</dbReference>
<evidence type="ECO:0000256" key="3">
    <source>
        <dbReference type="ARBA" id="ARBA00022741"/>
    </source>
</evidence>
<dbReference type="PROSITE" id="PS50893">
    <property type="entry name" value="ABC_TRANSPORTER_2"/>
    <property type="match status" value="1"/>
</dbReference>
<dbReference type="Pfam" id="PF00005">
    <property type="entry name" value="ABC_tran"/>
    <property type="match status" value="1"/>
</dbReference>
<organism evidence="7 8">
    <name type="scientific">Acetivibrio thermocellus AD2</name>
    <dbReference type="NCBI Taxonomy" id="1138384"/>
    <lineage>
        <taxon>Bacteria</taxon>
        <taxon>Bacillati</taxon>
        <taxon>Bacillota</taxon>
        <taxon>Clostridia</taxon>
        <taxon>Eubacteriales</taxon>
        <taxon>Oscillospiraceae</taxon>
        <taxon>Acetivibrio</taxon>
    </lineage>
</organism>
<dbReference type="EMBL" id="PDBW01000001">
    <property type="protein sequence ID" value="PFH01574.1"/>
    <property type="molecule type" value="Genomic_DNA"/>
</dbReference>
<dbReference type="CDD" id="cd03230">
    <property type="entry name" value="ABC_DR_subfamily_A"/>
    <property type="match status" value="1"/>
</dbReference>
<dbReference type="SMART" id="SM00382">
    <property type="entry name" value="AAA"/>
    <property type="match status" value="1"/>
</dbReference>
<feature type="compositionally biased region" description="Acidic residues" evidence="5">
    <location>
        <begin position="333"/>
        <end position="355"/>
    </location>
</feature>
<feature type="domain" description="ABC transporter" evidence="6">
    <location>
        <begin position="2"/>
        <end position="231"/>
    </location>
</feature>
<dbReference type="GeneID" id="35802916"/>
<name>A0AB36TC42_ACETH</name>
<dbReference type="InterPro" id="IPR027417">
    <property type="entry name" value="P-loop_NTPase"/>
</dbReference>
<evidence type="ECO:0000256" key="5">
    <source>
        <dbReference type="SAM" id="MobiDB-lite"/>
    </source>
</evidence>
<evidence type="ECO:0000256" key="2">
    <source>
        <dbReference type="ARBA" id="ARBA00022448"/>
    </source>
</evidence>
<dbReference type="InterPro" id="IPR003593">
    <property type="entry name" value="AAA+_ATPase"/>
</dbReference>
<keyword evidence="2" id="KW-0813">Transport</keyword>
<dbReference type="Proteomes" id="UP000223596">
    <property type="component" value="Unassembled WGS sequence"/>
</dbReference>
<dbReference type="GO" id="GO:0016887">
    <property type="term" value="F:ATP hydrolysis activity"/>
    <property type="evidence" value="ECO:0007669"/>
    <property type="project" value="InterPro"/>
</dbReference>
<evidence type="ECO:0000256" key="1">
    <source>
        <dbReference type="ARBA" id="ARBA00005417"/>
    </source>
</evidence>
<evidence type="ECO:0000256" key="4">
    <source>
        <dbReference type="ARBA" id="ARBA00022840"/>
    </source>
</evidence>
<dbReference type="GO" id="GO:0005524">
    <property type="term" value="F:ATP binding"/>
    <property type="evidence" value="ECO:0007669"/>
    <property type="project" value="UniProtKB-KW"/>
</dbReference>
<dbReference type="AlphaFoldDB" id="A0AB36TC42"/>
<evidence type="ECO:0000313" key="7">
    <source>
        <dbReference type="EMBL" id="PFH01574.1"/>
    </source>
</evidence>
<dbReference type="PANTHER" id="PTHR43335:SF4">
    <property type="entry name" value="ABC TRANSPORTER, ATP-BINDING PROTEIN"/>
    <property type="match status" value="1"/>
</dbReference>
<comment type="similarity">
    <text evidence="1">Belongs to the ABC transporter superfamily.</text>
</comment>
<evidence type="ECO:0000259" key="6">
    <source>
        <dbReference type="PROSITE" id="PS50893"/>
    </source>
</evidence>
<reference evidence="7 8" key="1">
    <citation type="submission" date="2017-09" db="EMBL/GenBank/DDBJ databases">
        <title>Evaluation of Pacific Biosciences Sequencing Technology to Finishing C. thermocellum Genome Sequences.</title>
        <authorList>
            <person name="Brown S."/>
        </authorList>
    </citation>
    <scope>NUCLEOTIDE SEQUENCE [LARGE SCALE GENOMIC DNA]</scope>
    <source>
        <strain evidence="7 8">AD2</strain>
    </source>
</reference>
<feature type="region of interest" description="Disordered" evidence="5">
    <location>
        <begin position="310"/>
        <end position="369"/>
    </location>
</feature>
<dbReference type="RefSeq" id="WP_003515378.1">
    <property type="nucleotide sequence ID" value="NZ_CP013828.1"/>
</dbReference>
<gene>
    <name evidence="7" type="ORF">M972_11312</name>
</gene>
<dbReference type="SUPFAM" id="SSF52540">
    <property type="entry name" value="P-loop containing nucleoside triphosphate hydrolases"/>
    <property type="match status" value="1"/>
</dbReference>
<protein>
    <submittedName>
        <fullName evidence="7">ABC-2 type transport system ATP-binding protein</fullName>
    </submittedName>
</protein>
<accession>A0AB36TC42</accession>
<comment type="caution">
    <text evidence="7">The sequence shown here is derived from an EMBL/GenBank/DDBJ whole genome shotgun (WGS) entry which is preliminary data.</text>
</comment>
<dbReference type="Gene3D" id="3.40.50.300">
    <property type="entry name" value="P-loop containing nucleotide triphosphate hydrolases"/>
    <property type="match status" value="1"/>
</dbReference>
<proteinExistence type="inferred from homology"/>
<keyword evidence="4 7" id="KW-0067">ATP-binding</keyword>
<keyword evidence="3" id="KW-0547">Nucleotide-binding</keyword>